<dbReference type="PANTHER" id="PTHR44757:SF4">
    <property type="entry name" value="DIGUANYLATE CYCLASE DGCE-RELATED"/>
    <property type="match status" value="1"/>
</dbReference>
<dbReference type="SMART" id="SM00091">
    <property type="entry name" value="PAS"/>
    <property type="match status" value="3"/>
</dbReference>
<dbReference type="NCBIfam" id="TIGR00254">
    <property type="entry name" value="GGDEF"/>
    <property type="match status" value="1"/>
</dbReference>
<dbReference type="InterPro" id="IPR029787">
    <property type="entry name" value="Nucleotide_cyclase"/>
</dbReference>
<gene>
    <name evidence="5" type="ORF">FIV34_11710</name>
</gene>
<dbReference type="Pfam" id="PF00990">
    <property type="entry name" value="GGDEF"/>
    <property type="match status" value="1"/>
</dbReference>
<accession>A0A4Y5Z3W0</accession>
<dbReference type="RefSeq" id="WP_139982939.1">
    <property type="nucleotide sequence ID" value="NZ_CP041046.1"/>
</dbReference>
<dbReference type="AlphaFoldDB" id="A0A4Y5Z3W0"/>
<keyword evidence="6" id="KW-1185">Reference proteome</keyword>
<dbReference type="SUPFAM" id="SSF55073">
    <property type="entry name" value="Nucleotide cyclase"/>
    <property type="match status" value="1"/>
</dbReference>
<evidence type="ECO:0000256" key="1">
    <source>
        <dbReference type="SAM" id="Phobius"/>
    </source>
</evidence>
<sequence>MPHARHARLTHLVDRSTRASVALVVLLTLASLATAGGLLSAQHRIAEHNRVLALVHGLEANVQTMRLSVGAWVLTGDATARVTWGRAASDERVRLQALKSALLPDEAASELVASIEARLAEHAGASSSFFTKDWRRDRDVHIGEMMGSSYQQQHMVLADALDALIQLERGRIVRIGEREDIALFTAGVALLVLVGWSVLTLRRSRNMARSLLANLERAFRANERGRAELQAFIDAAPLAVFHVDTHGIPNWLNAKAATWVGERRGEAVSEFLIDGIAPGDRDRVVRAWRRLIDTGERFDEVFGFSGDDRVALWAHAHATPVAPGGRTTGFVAVLEDITEAQTLHEELARSRTRMRRMTDAVPALIARVDENEIYRFVNATYRAWFGDAAPRIGSTLREFVGEENYARLAPVFARVRCGEAVRLEINQATLQGRRFTGDVSYTPDLDEGGRFCGMYVMVTDVSERKTLEENLFAAKELAQVTLESIGDAVLTTDRDGTVTFLNPRAEALLAREASRARGRPIDAVVGLRDDQGHPSETSLLRAIREERVVDMPHPRQLLFESGARVDVEDVAAPIRDRDGQVVGGVLVLRDVSVARAVAERMRQLAESDALTGLPNRMVFDERLRTALQALGPEETLAVLYMDLDGFKAVNDVHGHIAGDELLRQFAARLLVETAPGDTVCRLGGDEFVALLAPPVSVREAVVRAEAFIDIASRPFVWHDVELRVTLSVGIASAPLHGSAAHALVRDADIALYAAKAAGKNQVRVAGC</sequence>
<dbReference type="PANTHER" id="PTHR44757">
    <property type="entry name" value="DIGUANYLATE CYCLASE DGCP"/>
    <property type="match status" value="1"/>
</dbReference>
<dbReference type="InterPro" id="IPR000160">
    <property type="entry name" value="GGDEF_dom"/>
</dbReference>
<dbReference type="CDD" id="cd00130">
    <property type="entry name" value="PAS"/>
    <property type="match status" value="1"/>
</dbReference>
<protein>
    <submittedName>
        <fullName evidence="5">Diguanylate cyclase</fullName>
    </submittedName>
</protein>
<organism evidence="5 6">
    <name type="scientific">Luteibacter pinisoli</name>
    <dbReference type="NCBI Taxonomy" id="2589080"/>
    <lineage>
        <taxon>Bacteria</taxon>
        <taxon>Pseudomonadati</taxon>
        <taxon>Pseudomonadota</taxon>
        <taxon>Gammaproteobacteria</taxon>
        <taxon>Lysobacterales</taxon>
        <taxon>Rhodanobacteraceae</taxon>
        <taxon>Luteibacter</taxon>
    </lineage>
</organism>
<evidence type="ECO:0000259" key="4">
    <source>
        <dbReference type="PROSITE" id="PS50887"/>
    </source>
</evidence>
<dbReference type="OrthoDB" id="9804951at2"/>
<dbReference type="SMART" id="SM00267">
    <property type="entry name" value="GGDEF"/>
    <property type="match status" value="1"/>
</dbReference>
<dbReference type="Gene3D" id="3.30.70.270">
    <property type="match status" value="1"/>
</dbReference>
<dbReference type="InterPro" id="IPR052155">
    <property type="entry name" value="Biofilm_reg_signaling"/>
</dbReference>
<keyword evidence="1" id="KW-1133">Transmembrane helix</keyword>
<feature type="transmembrane region" description="Helical" evidence="1">
    <location>
        <begin position="181"/>
        <end position="201"/>
    </location>
</feature>
<feature type="domain" description="PAC" evidence="3">
    <location>
        <begin position="551"/>
        <end position="603"/>
    </location>
</feature>
<dbReference type="Pfam" id="PF08448">
    <property type="entry name" value="PAS_4"/>
    <property type="match status" value="3"/>
</dbReference>
<dbReference type="InterPro" id="IPR000014">
    <property type="entry name" value="PAS"/>
</dbReference>
<keyword evidence="1" id="KW-0812">Transmembrane</keyword>
<dbReference type="EMBL" id="CP041046">
    <property type="protein sequence ID" value="QDE39827.1"/>
    <property type="molecule type" value="Genomic_DNA"/>
</dbReference>
<dbReference type="KEGG" id="lpy:FIV34_11710"/>
<name>A0A4Y5Z3W0_9GAMM</name>
<dbReference type="SUPFAM" id="SSF55785">
    <property type="entry name" value="PYP-like sensor domain (PAS domain)"/>
    <property type="match status" value="3"/>
</dbReference>
<dbReference type="InterPro" id="IPR000700">
    <property type="entry name" value="PAS-assoc_C"/>
</dbReference>
<dbReference type="PROSITE" id="PS50113">
    <property type="entry name" value="PAC"/>
    <property type="match status" value="2"/>
</dbReference>
<feature type="domain" description="PAS" evidence="2">
    <location>
        <begin position="225"/>
        <end position="295"/>
    </location>
</feature>
<evidence type="ECO:0000259" key="2">
    <source>
        <dbReference type="PROSITE" id="PS50112"/>
    </source>
</evidence>
<dbReference type="InterPro" id="IPR043128">
    <property type="entry name" value="Rev_trsase/Diguanyl_cyclase"/>
</dbReference>
<feature type="domain" description="PAS" evidence="2">
    <location>
        <begin position="474"/>
        <end position="519"/>
    </location>
</feature>
<dbReference type="InterPro" id="IPR001610">
    <property type="entry name" value="PAC"/>
</dbReference>
<evidence type="ECO:0000313" key="5">
    <source>
        <dbReference type="EMBL" id="QDE39827.1"/>
    </source>
</evidence>
<evidence type="ECO:0000259" key="3">
    <source>
        <dbReference type="PROSITE" id="PS50113"/>
    </source>
</evidence>
<dbReference type="PROSITE" id="PS50887">
    <property type="entry name" value="GGDEF"/>
    <property type="match status" value="1"/>
</dbReference>
<reference evidence="5 6" key="1">
    <citation type="submission" date="2019-06" db="EMBL/GenBank/DDBJ databases">
        <title>A complete genome sequence for Luteibacter pinisoli MAH-14.</title>
        <authorList>
            <person name="Baltrus D.A."/>
        </authorList>
    </citation>
    <scope>NUCLEOTIDE SEQUENCE [LARGE SCALE GENOMIC DNA]</scope>
    <source>
        <strain evidence="5 6">MAH-14</strain>
    </source>
</reference>
<feature type="domain" description="GGDEF" evidence="4">
    <location>
        <begin position="634"/>
        <end position="767"/>
    </location>
</feature>
<feature type="domain" description="PAC" evidence="3">
    <location>
        <begin position="421"/>
        <end position="473"/>
    </location>
</feature>
<dbReference type="NCBIfam" id="TIGR00229">
    <property type="entry name" value="sensory_box"/>
    <property type="match status" value="3"/>
</dbReference>
<dbReference type="CDD" id="cd01949">
    <property type="entry name" value="GGDEF"/>
    <property type="match status" value="1"/>
</dbReference>
<dbReference type="InterPro" id="IPR013656">
    <property type="entry name" value="PAS_4"/>
</dbReference>
<evidence type="ECO:0000313" key="6">
    <source>
        <dbReference type="Proteomes" id="UP000316093"/>
    </source>
</evidence>
<dbReference type="InterPro" id="IPR035965">
    <property type="entry name" value="PAS-like_dom_sf"/>
</dbReference>
<dbReference type="Gene3D" id="3.30.450.20">
    <property type="entry name" value="PAS domain"/>
    <property type="match status" value="3"/>
</dbReference>
<dbReference type="PROSITE" id="PS50112">
    <property type="entry name" value="PAS"/>
    <property type="match status" value="2"/>
</dbReference>
<proteinExistence type="predicted"/>
<dbReference type="SMART" id="SM00086">
    <property type="entry name" value="PAC"/>
    <property type="match status" value="3"/>
</dbReference>
<keyword evidence="1" id="KW-0472">Membrane</keyword>
<dbReference type="Proteomes" id="UP000316093">
    <property type="component" value="Chromosome"/>
</dbReference>